<keyword evidence="3" id="KW-1185">Reference proteome</keyword>
<organism evidence="2 3">
    <name type="scientific">Streptomyces rubellomurinus (strain ATCC 31215)</name>
    <dbReference type="NCBI Taxonomy" id="359131"/>
    <lineage>
        <taxon>Bacteria</taxon>
        <taxon>Bacillati</taxon>
        <taxon>Actinomycetota</taxon>
        <taxon>Actinomycetes</taxon>
        <taxon>Kitasatosporales</taxon>
        <taxon>Streptomycetaceae</taxon>
        <taxon>Streptomyces</taxon>
    </lineage>
</organism>
<dbReference type="PATRIC" id="fig|359131.3.peg.4403"/>
<sequence length="146" mass="14796">MRPSRRAVCGGRAWSLRPSRRGDAGFVTAETAVALPALVLLAVMLIWGVLAASAQIRCVDAARVGARAAARGEADAAELARAAGPPGVRVRVSLAADTVRVEVEAPSAAPGRLGALLAVRVGAAAVAAREDVLTGIEEGGEGRWPA</sequence>
<protein>
    <submittedName>
        <fullName evidence="2">Pilus assembly protein TadE</fullName>
    </submittedName>
</protein>
<dbReference type="Pfam" id="PF07811">
    <property type="entry name" value="TadE"/>
    <property type="match status" value="1"/>
</dbReference>
<feature type="domain" description="TadE-like" evidence="1">
    <location>
        <begin position="25"/>
        <end position="67"/>
    </location>
</feature>
<name>A0A0F2TE73_STRR3</name>
<dbReference type="InterPro" id="IPR049790">
    <property type="entry name" value="Rv3655c/TadE"/>
</dbReference>
<dbReference type="AlphaFoldDB" id="A0A0F2TE73"/>
<gene>
    <name evidence="2" type="ORF">VM95_18855</name>
</gene>
<dbReference type="EMBL" id="JZKH01000036">
    <property type="protein sequence ID" value="KJS60826.1"/>
    <property type="molecule type" value="Genomic_DNA"/>
</dbReference>
<evidence type="ECO:0000259" key="1">
    <source>
        <dbReference type="Pfam" id="PF07811"/>
    </source>
</evidence>
<proteinExistence type="predicted"/>
<dbReference type="RefSeq" id="WP_045698278.1">
    <property type="nucleotide sequence ID" value="NZ_JZKH01000036.1"/>
</dbReference>
<dbReference type="NCBIfam" id="NF041390">
    <property type="entry name" value="TadE_Rv3655c"/>
    <property type="match status" value="1"/>
</dbReference>
<dbReference type="InterPro" id="IPR012495">
    <property type="entry name" value="TadE-like_dom"/>
</dbReference>
<evidence type="ECO:0000313" key="3">
    <source>
        <dbReference type="Proteomes" id="UP000033699"/>
    </source>
</evidence>
<dbReference type="Proteomes" id="UP000033699">
    <property type="component" value="Unassembled WGS sequence"/>
</dbReference>
<accession>A0A0F2TE73</accession>
<comment type="caution">
    <text evidence="2">The sequence shown here is derived from an EMBL/GenBank/DDBJ whole genome shotgun (WGS) entry which is preliminary data.</text>
</comment>
<reference evidence="2 3" key="1">
    <citation type="submission" date="2015-02" db="EMBL/GenBank/DDBJ databases">
        <authorList>
            <person name="Ju K.-S."/>
            <person name="Doroghazi J.R."/>
            <person name="Metcalf W."/>
        </authorList>
    </citation>
    <scope>NUCLEOTIDE SEQUENCE [LARGE SCALE GENOMIC DNA]</scope>
    <source>
        <strain evidence="2 3">ATCC 31215</strain>
    </source>
</reference>
<evidence type="ECO:0000313" key="2">
    <source>
        <dbReference type="EMBL" id="KJS60826.1"/>
    </source>
</evidence>